<dbReference type="Proteomes" id="UP000660611">
    <property type="component" value="Unassembled WGS sequence"/>
</dbReference>
<organism evidence="8 9">
    <name type="scientific">Dactylosporangium siamense</name>
    <dbReference type="NCBI Taxonomy" id="685454"/>
    <lineage>
        <taxon>Bacteria</taxon>
        <taxon>Bacillati</taxon>
        <taxon>Actinomycetota</taxon>
        <taxon>Actinomycetes</taxon>
        <taxon>Micromonosporales</taxon>
        <taxon>Micromonosporaceae</taxon>
        <taxon>Dactylosporangium</taxon>
    </lineage>
</organism>
<accession>A0A919PQN8</accession>
<dbReference type="SUPFAM" id="SSF88946">
    <property type="entry name" value="Sigma2 domain of RNA polymerase sigma factors"/>
    <property type="match status" value="1"/>
</dbReference>
<name>A0A919PQN8_9ACTN</name>
<feature type="domain" description="RNA polymerase sigma-70 region 2" evidence="6">
    <location>
        <begin position="12"/>
        <end position="77"/>
    </location>
</feature>
<evidence type="ECO:0000256" key="5">
    <source>
        <dbReference type="ARBA" id="ARBA00023163"/>
    </source>
</evidence>
<dbReference type="PANTHER" id="PTHR43133">
    <property type="entry name" value="RNA POLYMERASE ECF-TYPE SIGMA FACTO"/>
    <property type="match status" value="1"/>
</dbReference>
<dbReference type="CDD" id="cd06171">
    <property type="entry name" value="Sigma70_r4"/>
    <property type="match status" value="1"/>
</dbReference>
<keyword evidence="8" id="KW-0240">DNA-directed RNA polymerase</keyword>
<dbReference type="InterPro" id="IPR036388">
    <property type="entry name" value="WH-like_DNA-bd_sf"/>
</dbReference>
<dbReference type="SUPFAM" id="SSF88659">
    <property type="entry name" value="Sigma3 and sigma4 domains of RNA polymerase sigma factors"/>
    <property type="match status" value="1"/>
</dbReference>
<dbReference type="PANTHER" id="PTHR43133:SF50">
    <property type="entry name" value="ECF RNA POLYMERASE SIGMA FACTOR SIGM"/>
    <property type="match status" value="1"/>
</dbReference>
<dbReference type="GO" id="GO:0006352">
    <property type="term" value="P:DNA-templated transcription initiation"/>
    <property type="evidence" value="ECO:0007669"/>
    <property type="project" value="InterPro"/>
</dbReference>
<dbReference type="InterPro" id="IPR007627">
    <property type="entry name" value="RNA_pol_sigma70_r2"/>
</dbReference>
<dbReference type="GO" id="GO:0003677">
    <property type="term" value="F:DNA binding"/>
    <property type="evidence" value="ECO:0007669"/>
    <property type="project" value="UniProtKB-KW"/>
</dbReference>
<dbReference type="NCBIfam" id="TIGR02983">
    <property type="entry name" value="SigE-fam_strep"/>
    <property type="match status" value="1"/>
</dbReference>
<evidence type="ECO:0000256" key="3">
    <source>
        <dbReference type="ARBA" id="ARBA00023082"/>
    </source>
</evidence>
<keyword evidence="5" id="KW-0804">Transcription</keyword>
<dbReference type="EMBL" id="BONQ01000073">
    <property type="protein sequence ID" value="GIG46613.1"/>
    <property type="molecule type" value="Genomic_DNA"/>
</dbReference>
<dbReference type="Pfam" id="PF04542">
    <property type="entry name" value="Sigma70_r2"/>
    <property type="match status" value="1"/>
</dbReference>
<evidence type="ECO:0000313" key="8">
    <source>
        <dbReference type="EMBL" id="GIG46613.1"/>
    </source>
</evidence>
<dbReference type="NCBIfam" id="TIGR02937">
    <property type="entry name" value="sigma70-ECF"/>
    <property type="match status" value="1"/>
</dbReference>
<dbReference type="InterPro" id="IPR039425">
    <property type="entry name" value="RNA_pol_sigma-70-like"/>
</dbReference>
<gene>
    <name evidence="8" type="ORF">Dsi01nite_046540</name>
</gene>
<keyword evidence="9" id="KW-1185">Reference proteome</keyword>
<comment type="caution">
    <text evidence="8">The sequence shown here is derived from an EMBL/GenBank/DDBJ whole genome shotgun (WGS) entry which is preliminary data.</text>
</comment>
<proteinExistence type="inferred from homology"/>
<dbReference type="AlphaFoldDB" id="A0A919PQN8"/>
<keyword evidence="4" id="KW-0238">DNA-binding</keyword>
<comment type="similarity">
    <text evidence="1">Belongs to the sigma-70 factor family. ECF subfamily.</text>
</comment>
<dbReference type="GO" id="GO:0016987">
    <property type="term" value="F:sigma factor activity"/>
    <property type="evidence" value="ECO:0007669"/>
    <property type="project" value="UniProtKB-KW"/>
</dbReference>
<evidence type="ECO:0000313" key="9">
    <source>
        <dbReference type="Proteomes" id="UP000660611"/>
    </source>
</evidence>
<evidence type="ECO:0000259" key="7">
    <source>
        <dbReference type="Pfam" id="PF08281"/>
    </source>
</evidence>
<dbReference type="Gene3D" id="1.10.10.10">
    <property type="entry name" value="Winged helix-like DNA-binding domain superfamily/Winged helix DNA-binding domain"/>
    <property type="match status" value="1"/>
</dbReference>
<dbReference type="InterPro" id="IPR013324">
    <property type="entry name" value="RNA_pol_sigma_r3/r4-like"/>
</dbReference>
<dbReference type="InterPro" id="IPR014325">
    <property type="entry name" value="RNA_pol_sigma-E_actinobac"/>
</dbReference>
<keyword evidence="2" id="KW-0805">Transcription regulation</keyword>
<dbReference type="RefSeq" id="WP_203848382.1">
    <property type="nucleotide sequence ID" value="NZ_BAAAVW010000015.1"/>
</dbReference>
<evidence type="ECO:0000259" key="6">
    <source>
        <dbReference type="Pfam" id="PF04542"/>
    </source>
</evidence>
<dbReference type="InterPro" id="IPR013249">
    <property type="entry name" value="RNA_pol_sigma70_r4_t2"/>
</dbReference>
<protein>
    <submittedName>
        <fullName evidence="8">DNA-directed RNA polymerase sigma-70 factor</fullName>
    </submittedName>
</protein>
<dbReference type="InterPro" id="IPR014284">
    <property type="entry name" value="RNA_pol_sigma-70_dom"/>
</dbReference>
<dbReference type="Gene3D" id="1.10.1740.10">
    <property type="match status" value="1"/>
</dbReference>
<dbReference type="InterPro" id="IPR013325">
    <property type="entry name" value="RNA_pol_sigma_r2"/>
</dbReference>
<evidence type="ECO:0000256" key="4">
    <source>
        <dbReference type="ARBA" id="ARBA00023125"/>
    </source>
</evidence>
<reference evidence="8" key="1">
    <citation type="submission" date="2021-01" db="EMBL/GenBank/DDBJ databases">
        <title>Whole genome shotgun sequence of Dactylosporangium siamense NBRC 106093.</title>
        <authorList>
            <person name="Komaki H."/>
            <person name="Tamura T."/>
        </authorList>
    </citation>
    <scope>NUCLEOTIDE SEQUENCE</scope>
    <source>
        <strain evidence="8">NBRC 106093</strain>
    </source>
</reference>
<evidence type="ECO:0000256" key="1">
    <source>
        <dbReference type="ARBA" id="ARBA00010641"/>
    </source>
</evidence>
<keyword evidence="3" id="KW-0731">Sigma factor</keyword>
<sequence length="169" mass="19274">MEQDEHDFEAFYRARTPALLRTAYLLTGDRHLAEDLVQDALARTHRGWRKLRDGGNPEAYARQVMYHLQVSRWRRKRVTESLPGDLPERRDGRDQAGDAASRLALRQALLTLPTRQRAALVLRYFEDYSETAAAELLGCRVGTLKSHTSRGLAALRKALPDLATEGMFR</sequence>
<feature type="domain" description="RNA polymerase sigma factor 70 region 4 type 2" evidence="7">
    <location>
        <begin position="103"/>
        <end position="155"/>
    </location>
</feature>
<evidence type="ECO:0000256" key="2">
    <source>
        <dbReference type="ARBA" id="ARBA00023015"/>
    </source>
</evidence>
<dbReference type="Pfam" id="PF08281">
    <property type="entry name" value="Sigma70_r4_2"/>
    <property type="match status" value="1"/>
</dbReference>
<dbReference type="GO" id="GO:0000428">
    <property type="term" value="C:DNA-directed RNA polymerase complex"/>
    <property type="evidence" value="ECO:0007669"/>
    <property type="project" value="UniProtKB-KW"/>
</dbReference>